<proteinExistence type="inferred from homology"/>
<dbReference type="AlphaFoldDB" id="A0A0A7CID4"/>
<name>A0A0A7CID4_TEGGR</name>
<dbReference type="InterPro" id="IPR001750">
    <property type="entry name" value="ND/Mrp_TM"/>
</dbReference>
<dbReference type="InterPro" id="IPR000260">
    <property type="entry name" value="NADH4_N"/>
</dbReference>
<keyword evidence="10 16" id="KW-1133">Transmembrane helix</keyword>
<feature type="transmembrane region" description="Helical" evidence="16">
    <location>
        <begin position="178"/>
        <end position="198"/>
    </location>
</feature>
<gene>
    <name evidence="19" type="primary">ND4</name>
</gene>
<dbReference type="PANTHER" id="PTHR43507">
    <property type="entry name" value="NADH-UBIQUINONE OXIDOREDUCTASE CHAIN 4"/>
    <property type="match status" value="1"/>
</dbReference>
<keyword evidence="9 16" id="KW-0249">Electron transport</keyword>
<evidence type="ECO:0000256" key="15">
    <source>
        <dbReference type="ARBA" id="ARBA00049551"/>
    </source>
</evidence>
<evidence type="ECO:0000256" key="12">
    <source>
        <dbReference type="ARBA" id="ARBA00023075"/>
    </source>
</evidence>
<feature type="domain" description="NADH:ubiquinone oxidoreductase chain 4 N-terminal" evidence="18">
    <location>
        <begin position="6"/>
        <end position="72"/>
    </location>
</feature>
<dbReference type="RefSeq" id="YP_009114566.1">
    <property type="nucleotide sequence ID" value="NC_026081.1"/>
</dbReference>
<evidence type="ECO:0000256" key="14">
    <source>
        <dbReference type="ARBA" id="ARBA00023136"/>
    </source>
</evidence>
<feature type="transmembrane region" description="Helical" evidence="16">
    <location>
        <begin position="239"/>
        <end position="261"/>
    </location>
</feature>
<dbReference type="InterPro" id="IPR003918">
    <property type="entry name" value="NADH_UbQ_OxRdtase"/>
</dbReference>
<evidence type="ECO:0000256" key="8">
    <source>
        <dbReference type="ARBA" id="ARBA00022967"/>
    </source>
</evidence>
<dbReference type="GO" id="GO:0031966">
    <property type="term" value="C:mitochondrial membrane"/>
    <property type="evidence" value="ECO:0007669"/>
    <property type="project" value="UniProtKB-SubCell"/>
</dbReference>
<evidence type="ECO:0000256" key="7">
    <source>
        <dbReference type="ARBA" id="ARBA00022692"/>
    </source>
</evidence>
<organism evidence="19">
    <name type="scientific">Tegillarca granosa</name>
    <name type="common">Malaysian cockle</name>
    <name type="synonym">Anadara granosa</name>
    <dbReference type="NCBI Taxonomy" id="220873"/>
    <lineage>
        <taxon>Eukaryota</taxon>
        <taxon>Metazoa</taxon>
        <taxon>Spiralia</taxon>
        <taxon>Lophotrochozoa</taxon>
        <taxon>Mollusca</taxon>
        <taxon>Bivalvia</taxon>
        <taxon>Autobranchia</taxon>
        <taxon>Pteriomorphia</taxon>
        <taxon>Arcoida</taxon>
        <taxon>Arcoidea</taxon>
        <taxon>Arcidae</taxon>
        <taxon>Tegillarca</taxon>
    </lineage>
</organism>
<feature type="transmembrane region" description="Helical" evidence="16">
    <location>
        <begin position="210"/>
        <end position="230"/>
    </location>
</feature>
<dbReference type="Pfam" id="PF01059">
    <property type="entry name" value="Oxidored_q5_N"/>
    <property type="match status" value="1"/>
</dbReference>
<geneLocation type="mitochondrion" evidence="19"/>
<feature type="domain" description="NADH:quinone oxidoreductase/Mrp antiporter transmembrane" evidence="17">
    <location>
        <begin position="76"/>
        <end position="357"/>
    </location>
</feature>
<feature type="transmembrane region" description="Helical" evidence="16">
    <location>
        <begin position="333"/>
        <end position="363"/>
    </location>
</feature>
<evidence type="ECO:0000256" key="5">
    <source>
        <dbReference type="ARBA" id="ARBA00022448"/>
    </source>
</evidence>
<evidence type="ECO:0000256" key="16">
    <source>
        <dbReference type="RuleBase" id="RU003297"/>
    </source>
</evidence>
<feature type="transmembrane region" description="Helical" evidence="16">
    <location>
        <begin position="309"/>
        <end position="327"/>
    </location>
</feature>
<dbReference type="GO" id="GO:0048039">
    <property type="term" value="F:ubiquinone binding"/>
    <property type="evidence" value="ECO:0007669"/>
    <property type="project" value="TreeGrafter"/>
</dbReference>
<evidence type="ECO:0000259" key="18">
    <source>
        <dbReference type="Pfam" id="PF01059"/>
    </source>
</evidence>
<comment type="similarity">
    <text evidence="2 16">Belongs to the complex I subunit 4 family.</text>
</comment>
<evidence type="ECO:0000256" key="1">
    <source>
        <dbReference type="ARBA" id="ARBA00004225"/>
    </source>
</evidence>
<dbReference type="GeneID" id="22833076"/>
<dbReference type="PRINTS" id="PR01437">
    <property type="entry name" value="NUOXDRDTASE4"/>
</dbReference>
<keyword evidence="14 16" id="KW-0472">Membrane</keyword>
<keyword evidence="8" id="KW-1278">Translocase</keyword>
<dbReference type="GO" id="GO:0008137">
    <property type="term" value="F:NADH dehydrogenase (ubiquinone) activity"/>
    <property type="evidence" value="ECO:0007669"/>
    <property type="project" value="UniProtKB-UniRule"/>
</dbReference>
<evidence type="ECO:0000256" key="13">
    <source>
        <dbReference type="ARBA" id="ARBA00023128"/>
    </source>
</evidence>
<comment type="catalytic activity">
    <reaction evidence="15 16">
        <text>a ubiquinone + NADH + 5 H(+)(in) = a ubiquinol + NAD(+) + 4 H(+)(out)</text>
        <dbReference type="Rhea" id="RHEA:29091"/>
        <dbReference type="Rhea" id="RHEA-COMP:9565"/>
        <dbReference type="Rhea" id="RHEA-COMP:9566"/>
        <dbReference type="ChEBI" id="CHEBI:15378"/>
        <dbReference type="ChEBI" id="CHEBI:16389"/>
        <dbReference type="ChEBI" id="CHEBI:17976"/>
        <dbReference type="ChEBI" id="CHEBI:57540"/>
        <dbReference type="ChEBI" id="CHEBI:57945"/>
        <dbReference type="EC" id="7.1.1.2"/>
    </reaction>
</comment>
<feature type="transmembrane region" description="Helical" evidence="16">
    <location>
        <begin position="82"/>
        <end position="102"/>
    </location>
</feature>
<reference evidence="19" key="1">
    <citation type="journal article" date="2015" name="Gene">
        <title>The complete mitochondrial DNA of Tegillarca granosa and comparative mitogenomic analyses of three Arcidae species.</title>
        <authorList>
            <person name="Sun S."/>
            <person name="Kong L."/>
            <person name="Yu H."/>
            <person name="Li Q."/>
        </authorList>
    </citation>
    <scope>NUCLEOTIDE SEQUENCE</scope>
</reference>
<dbReference type="EMBL" id="KJ607173">
    <property type="protein sequence ID" value="AID49103.1"/>
    <property type="molecule type" value="Genomic_DNA"/>
</dbReference>
<dbReference type="EC" id="7.1.1.2" evidence="3 16"/>
<evidence type="ECO:0000256" key="10">
    <source>
        <dbReference type="ARBA" id="ARBA00022989"/>
    </source>
</evidence>
<keyword evidence="13 16" id="KW-0496">Mitochondrion</keyword>
<keyword evidence="6 16" id="KW-0679">Respiratory chain</keyword>
<comment type="function">
    <text evidence="16">Core subunit of the mitochondrial membrane respiratory chain NADH dehydrogenase (Complex I) which catalyzes electron transfer from NADH through the respiratory chain, using ubiquinone as an electron acceptor. Essential for the catalytic activity and assembly of complex I.</text>
</comment>
<evidence type="ECO:0000256" key="9">
    <source>
        <dbReference type="ARBA" id="ARBA00022982"/>
    </source>
</evidence>
<feature type="transmembrane region" description="Helical" evidence="16">
    <location>
        <begin position="58"/>
        <end position="76"/>
    </location>
</feature>
<feature type="transmembrane region" description="Helical" evidence="16">
    <location>
        <begin position="267"/>
        <end position="288"/>
    </location>
</feature>
<evidence type="ECO:0000256" key="2">
    <source>
        <dbReference type="ARBA" id="ARBA00009025"/>
    </source>
</evidence>
<evidence type="ECO:0000256" key="11">
    <source>
        <dbReference type="ARBA" id="ARBA00023027"/>
    </source>
</evidence>
<dbReference type="Pfam" id="PF00361">
    <property type="entry name" value="Proton_antipo_M"/>
    <property type="match status" value="1"/>
</dbReference>
<evidence type="ECO:0000256" key="4">
    <source>
        <dbReference type="ARBA" id="ARBA00021006"/>
    </source>
</evidence>
<protein>
    <recommendedName>
        <fullName evidence="4 16">NADH-ubiquinone oxidoreductase chain 4</fullName>
        <ecNumber evidence="3 16">7.1.1.2</ecNumber>
    </recommendedName>
</protein>
<dbReference type="PANTHER" id="PTHR43507:SF20">
    <property type="entry name" value="NADH-UBIQUINONE OXIDOREDUCTASE CHAIN 4"/>
    <property type="match status" value="1"/>
</dbReference>
<evidence type="ECO:0000259" key="17">
    <source>
        <dbReference type="Pfam" id="PF00361"/>
    </source>
</evidence>
<comment type="subcellular location">
    <subcellularLocation>
        <location evidence="1 16">Mitochondrion membrane</location>
        <topology evidence="1 16">Multi-pass membrane protein</topology>
    </subcellularLocation>
</comment>
<dbReference type="GO" id="GO:0015990">
    <property type="term" value="P:electron transport coupled proton transport"/>
    <property type="evidence" value="ECO:0007669"/>
    <property type="project" value="TreeGrafter"/>
</dbReference>
<dbReference type="GO" id="GO:0003954">
    <property type="term" value="F:NADH dehydrogenase activity"/>
    <property type="evidence" value="ECO:0007669"/>
    <property type="project" value="TreeGrafter"/>
</dbReference>
<keyword evidence="11 16" id="KW-0520">NAD</keyword>
<feature type="transmembrane region" description="Helical" evidence="16">
    <location>
        <begin position="114"/>
        <end position="142"/>
    </location>
</feature>
<keyword evidence="7 16" id="KW-0812">Transmembrane</keyword>
<dbReference type="CTD" id="4538"/>
<evidence type="ECO:0000256" key="3">
    <source>
        <dbReference type="ARBA" id="ARBA00012944"/>
    </source>
</evidence>
<feature type="transmembrane region" description="Helical" evidence="16">
    <location>
        <begin position="384"/>
        <end position="403"/>
    </location>
</feature>
<feature type="transmembrane region" description="Helical" evidence="16">
    <location>
        <begin position="148"/>
        <end position="166"/>
    </location>
</feature>
<dbReference type="GO" id="GO:0042773">
    <property type="term" value="P:ATP synthesis coupled electron transport"/>
    <property type="evidence" value="ECO:0007669"/>
    <property type="project" value="InterPro"/>
</dbReference>
<keyword evidence="12 16" id="KW-0830">Ubiquinone</keyword>
<sequence>MIGAFSLLFYVPSSVVSLTVFSMVDTLSWVMIVLTFVICGFSVLASKKVFMSGLSSNRYLFLMVSIVLTLVMAFSSPSMIGLYWWFEASLIPMVFLIVGWGYQPERLNAVKYMMIYTMAGSLPFLAAILVLFNCAGSWVLWGSYKLESWWWVILAPFLVKMPLYGVHSWLPKAHVEAPVAGSMILAGLTLKLGGYGMMRMVSVLKSGLGFYEFLLCVMAVWGAVIAPLLCMSQLDMKMLVAYSSVSHMGLVVCGILSLSSWGWGGAIMMMVGHAFASSGLFYLVGVIFNWSNTRSMKVCKGILSVNPVLYFWGFVLLGACMGMPFSINLCGEVLLMGVCAQMGLFFCLVMVVLSVLTVAYSLYFFGCLFHGRVSECVRVQDIEVVSVFILVGHVMCSFLSVFLCDFFF</sequence>
<accession>A0A0A7CID4</accession>
<evidence type="ECO:0000256" key="6">
    <source>
        <dbReference type="ARBA" id="ARBA00022660"/>
    </source>
</evidence>
<evidence type="ECO:0000313" key="19">
    <source>
        <dbReference type="EMBL" id="AID49103.1"/>
    </source>
</evidence>
<feature type="transmembrane region" description="Helical" evidence="16">
    <location>
        <begin position="27"/>
        <end position="46"/>
    </location>
</feature>
<keyword evidence="5 16" id="KW-0813">Transport</keyword>